<name>A9HRM9_GLUDA</name>
<keyword evidence="1" id="KW-0521">NADP</keyword>
<dbReference type="EMBL" id="AM889285">
    <property type="protein sequence ID" value="CAP56945.1"/>
    <property type="molecule type" value="Genomic_DNA"/>
</dbReference>
<dbReference type="Proteomes" id="UP000001176">
    <property type="component" value="Chromosome"/>
</dbReference>
<protein>
    <submittedName>
        <fullName evidence="2">Acyl-CoA reductase</fullName>
    </submittedName>
</protein>
<dbReference type="GO" id="GO:0008218">
    <property type="term" value="P:bioluminescence"/>
    <property type="evidence" value="ECO:0007669"/>
    <property type="project" value="InterPro"/>
</dbReference>
<reference evidence="2 3" key="1">
    <citation type="journal article" date="2009" name="BMC Genomics">
        <title>Complete genome sequence of the sugarcane nitrogen-fixing endophyte Gluconacetobacter diazotrophicus Pal5.</title>
        <authorList>
            <person name="Bertalan M."/>
            <person name="Albano R."/>
            <person name="Padua V."/>
            <person name="Rouws L."/>
            <person name="Rojas C."/>
            <person name="Hemerly A."/>
            <person name="Teixeira K."/>
            <person name="Schwab S."/>
            <person name="Araujo J."/>
            <person name="Oliveira A."/>
            <person name="Franca L."/>
            <person name="Magalhaes V."/>
            <person name="Alqueres S."/>
            <person name="Cardoso A."/>
            <person name="Almeida W."/>
            <person name="Loureiro M.M."/>
            <person name="Nogueira E."/>
            <person name="Cidade D."/>
            <person name="Oliveira D."/>
            <person name="Simao T."/>
            <person name="Macedo J."/>
            <person name="Valadao A."/>
            <person name="Dreschsel M."/>
            <person name="Freitas F."/>
            <person name="Vidal M."/>
            <person name="Guedes H."/>
            <person name="Rodrigues E."/>
            <person name="Meneses C."/>
            <person name="Brioso P."/>
            <person name="Pozzer L."/>
            <person name="Figueiredo D."/>
            <person name="Montano H."/>
            <person name="Junior J."/>
            <person name="Filho G."/>
            <person name="Flores V."/>
            <person name="Ferreira B."/>
            <person name="Branco A."/>
            <person name="Gonzalez P."/>
            <person name="Guillobel H."/>
            <person name="Lemos M."/>
            <person name="Seibel L."/>
            <person name="Macedo J."/>
            <person name="Alves-Ferreira M."/>
            <person name="Sachetto-Martins G."/>
            <person name="Coelho A."/>
            <person name="Santos E."/>
            <person name="Amaral G."/>
            <person name="Neves A."/>
            <person name="Pacheco A.B."/>
            <person name="Carvalho D."/>
            <person name="Lery L."/>
            <person name="Bisch P."/>
            <person name="Rossle S.C."/>
            <person name="Urmenyi T."/>
            <person name="Kruger W.V."/>
            <person name="Martins O."/>
            <person name="Baldani J.I."/>
            <person name="Ferreira P.C."/>
        </authorList>
    </citation>
    <scope>NUCLEOTIDE SEQUENCE [LARGE SCALE GENOMIC DNA]</scope>
    <source>
        <strain evidence="3">ATCC 49037 / DSM 5601 / CCUG 37298 / CIP 103539 / LMG 7603 / PAl5</strain>
    </source>
</reference>
<dbReference type="AlphaFoldDB" id="A9HRM9"/>
<dbReference type="GO" id="GO:0003995">
    <property type="term" value="F:acyl-CoA dehydrogenase activity"/>
    <property type="evidence" value="ECO:0007669"/>
    <property type="project" value="InterPro"/>
</dbReference>
<dbReference type="InterPro" id="IPR008670">
    <property type="entry name" value="CoA_reduct_LuxC"/>
</dbReference>
<dbReference type="InterPro" id="IPR016161">
    <property type="entry name" value="Ald_DH/histidinol_DH"/>
</dbReference>
<dbReference type="RefSeq" id="WP_012227251.1">
    <property type="nucleotide sequence ID" value="NC_010125.1"/>
</dbReference>
<evidence type="ECO:0000313" key="2">
    <source>
        <dbReference type="EMBL" id="CAP56945.1"/>
    </source>
</evidence>
<gene>
    <name evidence="2" type="ordered locus">GDI3002</name>
</gene>
<dbReference type="KEGG" id="gdi:GDI3002"/>
<dbReference type="OrthoDB" id="580775at2"/>
<keyword evidence="3" id="KW-1185">Reference proteome</keyword>
<evidence type="ECO:0000313" key="3">
    <source>
        <dbReference type="Proteomes" id="UP000001176"/>
    </source>
</evidence>
<organism evidence="2 3">
    <name type="scientific">Gluconacetobacter diazotrophicus (strain ATCC 49037 / DSM 5601 / CCUG 37298 / CIP 103539 / LMG 7603 / PAl5)</name>
    <dbReference type="NCBI Taxonomy" id="272568"/>
    <lineage>
        <taxon>Bacteria</taxon>
        <taxon>Pseudomonadati</taxon>
        <taxon>Pseudomonadota</taxon>
        <taxon>Alphaproteobacteria</taxon>
        <taxon>Acetobacterales</taxon>
        <taxon>Acetobacteraceae</taxon>
        <taxon>Gluconacetobacter</taxon>
    </lineage>
</organism>
<accession>A9HRM9</accession>
<dbReference type="Pfam" id="PF05893">
    <property type="entry name" value="LuxC"/>
    <property type="match status" value="1"/>
</dbReference>
<evidence type="ECO:0000256" key="1">
    <source>
        <dbReference type="ARBA" id="ARBA00022857"/>
    </source>
</evidence>
<dbReference type="SUPFAM" id="SSF53720">
    <property type="entry name" value="ALDH-like"/>
    <property type="match status" value="1"/>
</dbReference>
<proteinExistence type="predicted"/>
<sequence>MPIVTIDESARSEWADAFDFSSRFAFFDEIVVEFLQELSHAILKNTEARQYPDLATFAYFCRRANLHALFQRYTDSAQRSGWGTAVHVAPANIPINFAFSLVFGLLAGNSNIVRMPSRHFPQNDLFVEIFDRIAGTPRFSSIADGTLLLRTSHGSKVFEAWIAEADSLIVWGGDATIAAFRTLIKKPRCVEIYFPDRKSSAVIDAAAYTMTSQDARRRLARNFFNDTYLVDQNACSSPSIVFWVGNPAPVTTARDCFWKTLDEELKNRDYRLEPTARIDKFLDLMAVTATFQRPVNLKTYSPDIWCVEERMPPRNLALRFGQFVDMDLPSVDGIATFLRSQEQTLTYFGVDPYVLQRALRGGRHTVDRIVPVGKALDINPFWDGKDILAQLSRRIDLVAPSRDMRDAASSVQPAIQA</sequence>